<dbReference type="GO" id="GO:0006367">
    <property type="term" value="P:transcription initiation at RNA polymerase II promoter"/>
    <property type="evidence" value="ECO:0007669"/>
    <property type="project" value="InterPro"/>
</dbReference>
<dbReference type="InterPro" id="IPR040632">
    <property type="entry name" value="Sulfotransfer_4"/>
</dbReference>
<feature type="compositionally biased region" description="Acidic residues" evidence="1">
    <location>
        <begin position="436"/>
        <end position="465"/>
    </location>
</feature>
<evidence type="ECO:0000313" key="4">
    <source>
        <dbReference type="Proteomes" id="UP000095280"/>
    </source>
</evidence>
<dbReference type="CDD" id="cd08048">
    <property type="entry name" value="HFD_TAF11"/>
    <property type="match status" value="1"/>
</dbReference>
<evidence type="ECO:0000256" key="2">
    <source>
        <dbReference type="SAM" id="Phobius"/>
    </source>
</evidence>
<accession>A0A1I8HJ79</accession>
<keyword evidence="2" id="KW-1133">Transmembrane helix</keyword>
<keyword evidence="2" id="KW-0472">Membrane</keyword>
<evidence type="ECO:0000259" key="3">
    <source>
        <dbReference type="Pfam" id="PF04719"/>
    </source>
</evidence>
<keyword evidence="4" id="KW-1185">Reference proteome</keyword>
<feature type="domain" description="TAFII28-like protein" evidence="3">
    <location>
        <begin position="476"/>
        <end position="555"/>
    </location>
</feature>
<feature type="transmembrane region" description="Helical" evidence="2">
    <location>
        <begin position="268"/>
        <end position="286"/>
    </location>
</feature>
<protein>
    <submittedName>
        <fullName evidence="5">TAFII28 domain-containing protein</fullName>
    </submittedName>
</protein>
<dbReference type="SUPFAM" id="SSF47113">
    <property type="entry name" value="Histone-fold"/>
    <property type="match status" value="1"/>
</dbReference>
<dbReference type="InterPro" id="IPR027417">
    <property type="entry name" value="P-loop_NTPase"/>
</dbReference>
<sequence length="814" mass="90213">MSNMLRAGAPQEQAASGPVVIGAGLMRTGTNSQMKALEILLGGRCYHMEVIAKERRNDLKLWYQAAKGLPVPDVPFPNVNDTKQFRRRTQIVRVAGVVLNAGFYALSLCCLASKTSTGPIVIGAGLMRTGTNSQMKALEILLGGRCYHMEVIIEEKRHHLKLWLKAATEGLTKELADEMLSEFRACTDFPAAHFYSELMQIYPEAKFILSLREPERWVQSVRATIFQLALFYKDLARIYPDARFVLSVRDPKRWATSMRGTVLRLAKVIQMVLTPLLHLIGLYYIVKLKEVLFDQRLRLDLDATDEELIRIFDRHVEDVIRNIPKELAEGWEPLCQFLGVPVPGVPFPRVNDAAEFQQRTRTIFVSSVALNTVFCAVAGSVLWFGAKFCSERWADGCSLVCSKMSDLAGSAAAAAASADAGAIDEEPSGSGADLAPDAEPDTEPDVEPDAETDLPEPLGVEDDEAKAEERKRLQALISHFSEEQLNRLRTFAKASVKRLITQASGVSQVSQNVVIAVAGIAKVYVGEIVEEALNVRQRLGDVGPLQPRHIREAERLLSRRDGQRADELLRFHTRWRTKLHPSPPIFKTDTVMENPLRWPLMNNGAVIHALPGRNTKVHRKPEAYVNRLQQHVFCSTNENYLVKNLLSKDICRPRWYPDDPYEPYHVAPSTADKVAPNTGSAGGGAKHGRQEVAPNTAGRRWRQTHMAAGGGAKHGRQEVAPNTAGRGGAKHGRQEVAPNTAGRRWRQAQQAGGGAKHAGRRWRQHGRQEVAPNTAGRRWRQTRQAGGGAKHSRQTPSIQSKCCTSEVSGLTTNN</sequence>
<proteinExistence type="predicted"/>
<feature type="transmembrane region" description="Helical" evidence="2">
    <location>
        <begin position="363"/>
        <end position="384"/>
    </location>
</feature>
<dbReference type="PANTHER" id="PTHR36978">
    <property type="entry name" value="P-LOOP CONTAINING NUCLEOTIDE TRIPHOSPHATE HYDROLASE"/>
    <property type="match status" value="1"/>
</dbReference>
<dbReference type="GO" id="GO:0046982">
    <property type="term" value="F:protein heterodimerization activity"/>
    <property type="evidence" value="ECO:0007669"/>
    <property type="project" value="InterPro"/>
</dbReference>
<evidence type="ECO:0000256" key="1">
    <source>
        <dbReference type="SAM" id="MobiDB-lite"/>
    </source>
</evidence>
<organism evidence="4 5">
    <name type="scientific">Macrostomum lignano</name>
    <dbReference type="NCBI Taxonomy" id="282301"/>
    <lineage>
        <taxon>Eukaryota</taxon>
        <taxon>Metazoa</taxon>
        <taxon>Spiralia</taxon>
        <taxon>Lophotrochozoa</taxon>
        <taxon>Platyhelminthes</taxon>
        <taxon>Rhabditophora</taxon>
        <taxon>Macrostomorpha</taxon>
        <taxon>Macrostomida</taxon>
        <taxon>Macrostomidae</taxon>
        <taxon>Macrostomum</taxon>
    </lineage>
</organism>
<dbReference type="SUPFAM" id="SSF52540">
    <property type="entry name" value="P-loop containing nucleoside triphosphate hydrolases"/>
    <property type="match status" value="2"/>
</dbReference>
<feature type="region of interest" description="Disordered" evidence="1">
    <location>
        <begin position="419"/>
        <end position="465"/>
    </location>
</feature>
<dbReference type="InterPro" id="IPR006809">
    <property type="entry name" value="TAFII28_dom"/>
</dbReference>
<keyword evidence="2" id="KW-0812">Transmembrane</keyword>
<dbReference type="GO" id="GO:0005634">
    <property type="term" value="C:nucleus"/>
    <property type="evidence" value="ECO:0007669"/>
    <property type="project" value="InterPro"/>
</dbReference>
<dbReference type="WBParaSite" id="maker-uti_cns_0006374-snap-gene-0.2-mRNA-1">
    <property type="protein sequence ID" value="maker-uti_cns_0006374-snap-gene-0.2-mRNA-1"/>
    <property type="gene ID" value="maker-uti_cns_0006374-snap-gene-0.2"/>
</dbReference>
<dbReference type="InterPro" id="IPR009072">
    <property type="entry name" value="Histone-fold"/>
</dbReference>
<feature type="compositionally biased region" description="Polar residues" evidence="1">
    <location>
        <begin position="794"/>
        <end position="814"/>
    </location>
</feature>
<feature type="region of interest" description="Disordered" evidence="1">
    <location>
        <begin position="667"/>
        <end position="814"/>
    </location>
</feature>
<reference evidence="5" key="1">
    <citation type="submission" date="2016-11" db="UniProtKB">
        <authorList>
            <consortium name="WormBaseParasite"/>
        </authorList>
    </citation>
    <scope>IDENTIFICATION</scope>
</reference>
<dbReference type="Gene3D" id="1.10.20.10">
    <property type="entry name" value="Histone, subunit A"/>
    <property type="match status" value="1"/>
</dbReference>
<dbReference type="Pfam" id="PF04719">
    <property type="entry name" value="TAFII28"/>
    <property type="match status" value="1"/>
</dbReference>
<dbReference type="AlphaFoldDB" id="A0A1I8HJ79"/>
<dbReference type="Pfam" id="PF17784">
    <property type="entry name" value="Sulfotransfer_4"/>
    <property type="match status" value="3"/>
</dbReference>
<dbReference type="PANTHER" id="PTHR36978:SF4">
    <property type="entry name" value="P-LOOP CONTAINING NUCLEOSIDE TRIPHOSPHATE HYDROLASE PROTEIN"/>
    <property type="match status" value="1"/>
</dbReference>
<name>A0A1I8HJ79_9PLAT</name>
<dbReference type="Proteomes" id="UP000095280">
    <property type="component" value="Unplaced"/>
</dbReference>
<evidence type="ECO:0000313" key="5">
    <source>
        <dbReference type="WBParaSite" id="maker-uti_cns_0006374-snap-gene-0.2-mRNA-1"/>
    </source>
</evidence>
<dbReference type="Gene3D" id="3.40.50.300">
    <property type="entry name" value="P-loop containing nucleotide triphosphate hydrolases"/>
    <property type="match status" value="3"/>
</dbReference>